<evidence type="ECO:0000256" key="11">
    <source>
        <dbReference type="ARBA" id="ARBA00023303"/>
    </source>
</evidence>
<feature type="transmembrane region" description="Helical" evidence="12">
    <location>
        <begin position="99"/>
        <end position="124"/>
    </location>
</feature>
<comment type="subcellular location">
    <subcellularLocation>
        <location evidence="1">Cell junction</location>
        <location evidence="1">Gap junction</location>
    </subcellularLocation>
    <subcellularLocation>
        <location evidence="2 12">Cell membrane</location>
        <topology evidence="2 12">Multi-pass membrane protein</topology>
    </subcellularLocation>
</comment>
<sequence>MDIEPVSRAFNYHQAQPGIPQLLHYGYLWYARLHIYLSIIFFGSHMLLGGTFECWGEQNLSPSWIQYASARCFYGLTYVAKTYDINTGEVTSIKHHHGWYAFVPIYFLIFGSIPQFLSFLFANLSKCPIDLARIVYSVKRTATISCEDTVDMRNLSVHLIRAHHVTNPNSRHNCFIHDLIEKALFCLMMIIEWCFCSYFLGYPHFWPIEKFQHQFMSNPDYPKQEYFSRKVMCETEVAAEFDVRTYQFQCFMNGNVVYEQIFYVKWFYSIVLIVSGAIDIVYTLCEVGTPRLREYYIRNLHLLVPSLSTLLRSTKSEPSKKLSARFVKWLGTDEIYTLYRISKHVHWNYTAAILDHLYKVFLDEKEFAAKKVEEPKKPRDEDGKLDSVEEQNGIDPTLCC</sequence>
<evidence type="ECO:0000256" key="4">
    <source>
        <dbReference type="ARBA" id="ARBA00022475"/>
    </source>
</evidence>
<evidence type="ECO:0000256" key="13">
    <source>
        <dbReference type="SAM" id="MobiDB-lite"/>
    </source>
</evidence>
<proteinExistence type="inferred from homology"/>
<evidence type="ECO:0000256" key="3">
    <source>
        <dbReference type="ARBA" id="ARBA00022448"/>
    </source>
</evidence>
<reference evidence="14" key="1">
    <citation type="submission" date="2023-06" db="EMBL/GenBank/DDBJ databases">
        <authorList>
            <person name="Delattre M."/>
        </authorList>
    </citation>
    <scope>NUCLEOTIDE SEQUENCE</scope>
    <source>
        <strain evidence="14">AF72</strain>
    </source>
</reference>
<keyword evidence="6" id="KW-0303">Gap junction</keyword>
<evidence type="ECO:0000256" key="1">
    <source>
        <dbReference type="ARBA" id="ARBA00004610"/>
    </source>
</evidence>
<evidence type="ECO:0000256" key="7">
    <source>
        <dbReference type="ARBA" id="ARBA00022949"/>
    </source>
</evidence>
<dbReference type="Pfam" id="PF00876">
    <property type="entry name" value="Innexin"/>
    <property type="match status" value="1"/>
</dbReference>
<dbReference type="GO" id="GO:0005921">
    <property type="term" value="C:gap junction"/>
    <property type="evidence" value="ECO:0007669"/>
    <property type="project" value="UniProtKB-SubCell"/>
</dbReference>
<evidence type="ECO:0000256" key="10">
    <source>
        <dbReference type="ARBA" id="ARBA00023136"/>
    </source>
</evidence>
<keyword evidence="3 12" id="KW-0813">Transport</keyword>
<feature type="transmembrane region" description="Helical" evidence="12">
    <location>
        <begin position="266"/>
        <end position="285"/>
    </location>
</feature>
<dbReference type="Proteomes" id="UP001177023">
    <property type="component" value="Unassembled WGS sequence"/>
</dbReference>
<evidence type="ECO:0000313" key="15">
    <source>
        <dbReference type="Proteomes" id="UP001177023"/>
    </source>
</evidence>
<dbReference type="EMBL" id="CATQJA010002665">
    <property type="protein sequence ID" value="CAJ0583891.1"/>
    <property type="molecule type" value="Genomic_DNA"/>
</dbReference>
<evidence type="ECO:0000256" key="6">
    <source>
        <dbReference type="ARBA" id="ARBA00022868"/>
    </source>
</evidence>
<keyword evidence="7" id="KW-0965">Cell junction</keyword>
<evidence type="ECO:0000313" key="14">
    <source>
        <dbReference type="EMBL" id="CAJ0583891.1"/>
    </source>
</evidence>
<feature type="region of interest" description="Disordered" evidence="13">
    <location>
        <begin position="372"/>
        <end position="400"/>
    </location>
</feature>
<dbReference type="PANTHER" id="PTHR11893">
    <property type="entry name" value="INNEXIN"/>
    <property type="match status" value="1"/>
</dbReference>
<protein>
    <recommendedName>
        <fullName evidence="12">Innexin</fullName>
    </recommendedName>
</protein>
<evidence type="ECO:0000256" key="12">
    <source>
        <dbReference type="RuleBase" id="RU010713"/>
    </source>
</evidence>
<comment type="function">
    <text evidence="12">Structural component of the gap junctions.</text>
</comment>
<feature type="non-terminal residue" evidence="14">
    <location>
        <position position="400"/>
    </location>
</feature>
<evidence type="ECO:0000256" key="9">
    <source>
        <dbReference type="ARBA" id="ARBA00023065"/>
    </source>
</evidence>
<gene>
    <name evidence="12" type="primary">inx</name>
    <name evidence="14" type="ORF">MSPICULIGERA_LOCUS21959</name>
</gene>
<feature type="transmembrane region" description="Helical" evidence="12">
    <location>
        <begin position="33"/>
        <end position="52"/>
    </location>
</feature>
<keyword evidence="4" id="KW-1003">Cell membrane</keyword>
<evidence type="ECO:0000256" key="5">
    <source>
        <dbReference type="ARBA" id="ARBA00022692"/>
    </source>
</evidence>
<dbReference type="AlphaFoldDB" id="A0AA36DAT9"/>
<dbReference type="GO" id="GO:0034220">
    <property type="term" value="P:monoatomic ion transmembrane transport"/>
    <property type="evidence" value="ECO:0007669"/>
    <property type="project" value="UniProtKB-KW"/>
</dbReference>
<keyword evidence="10 12" id="KW-0472">Membrane</keyword>
<dbReference type="PROSITE" id="PS51013">
    <property type="entry name" value="PANNEXIN"/>
    <property type="match status" value="1"/>
</dbReference>
<dbReference type="InterPro" id="IPR000990">
    <property type="entry name" value="Innexin"/>
</dbReference>
<keyword evidence="5 12" id="KW-0812">Transmembrane</keyword>
<name>A0AA36DAT9_9BILA</name>
<accession>A0AA36DAT9</accession>
<evidence type="ECO:0000256" key="8">
    <source>
        <dbReference type="ARBA" id="ARBA00022989"/>
    </source>
</evidence>
<keyword evidence="11 12" id="KW-0407">Ion channel</keyword>
<feature type="transmembrane region" description="Helical" evidence="12">
    <location>
        <begin position="179"/>
        <end position="200"/>
    </location>
</feature>
<keyword evidence="9 12" id="KW-0406">Ion transport</keyword>
<feature type="compositionally biased region" description="Basic and acidic residues" evidence="13">
    <location>
        <begin position="372"/>
        <end position="387"/>
    </location>
</feature>
<comment type="caution">
    <text evidence="14">The sequence shown here is derived from an EMBL/GenBank/DDBJ whole genome shotgun (WGS) entry which is preliminary data.</text>
</comment>
<dbReference type="GO" id="GO:0005243">
    <property type="term" value="F:gap junction channel activity"/>
    <property type="evidence" value="ECO:0007669"/>
    <property type="project" value="TreeGrafter"/>
</dbReference>
<dbReference type="PANTHER" id="PTHR11893:SF20">
    <property type="entry name" value="INNEXIN-3"/>
    <property type="match status" value="1"/>
</dbReference>
<keyword evidence="15" id="KW-1185">Reference proteome</keyword>
<keyword evidence="8 12" id="KW-1133">Transmembrane helix</keyword>
<comment type="similarity">
    <text evidence="12">Belongs to the pannexin family.</text>
</comment>
<dbReference type="GO" id="GO:0005886">
    <property type="term" value="C:plasma membrane"/>
    <property type="evidence" value="ECO:0007669"/>
    <property type="project" value="UniProtKB-SubCell"/>
</dbReference>
<evidence type="ECO:0000256" key="2">
    <source>
        <dbReference type="ARBA" id="ARBA00004651"/>
    </source>
</evidence>
<organism evidence="14 15">
    <name type="scientific">Mesorhabditis spiculigera</name>
    <dbReference type="NCBI Taxonomy" id="96644"/>
    <lineage>
        <taxon>Eukaryota</taxon>
        <taxon>Metazoa</taxon>
        <taxon>Ecdysozoa</taxon>
        <taxon>Nematoda</taxon>
        <taxon>Chromadorea</taxon>
        <taxon>Rhabditida</taxon>
        <taxon>Rhabditina</taxon>
        <taxon>Rhabditomorpha</taxon>
        <taxon>Rhabditoidea</taxon>
        <taxon>Rhabditidae</taxon>
        <taxon>Mesorhabditinae</taxon>
        <taxon>Mesorhabditis</taxon>
    </lineage>
</organism>